<organism evidence="5 12">
    <name type="scientific">Aphanomyces astaci</name>
    <name type="common">Crayfish plague agent</name>
    <dbReference type="NCBI Taxonomy" id="112090"/>
    <lineage>
        <taxon>Eukaryota</taxon>
        <taxon>Sar</taxon>
        <taxon>Stramenopiles</taxon>
        <taxon>Oomycota</taxon>
        <taxon>Saprolegniomycetes</taxon>
        <taxon>Saprolegniales</taxon>
        <taxon>Verrucalvaceae</taxon>
        <taxon>Aphanomyces</taxon>
    </lineage>
</organism>
<dbReference type="EMBL" id="QUTC01012099">
    <property type="protein sequence ID" value="RHY37661.1"/>
    <property type="molecule type" value="Genomic_DNA"/>
</dbReference>
<reference evidence="8 9" key="1">
    <citation type="submission" date="2018-08" db="EMBL/GenBank/DDBJ databases">
        <title>Aphanomyces genome sequencing and annotation.</title>
        <authorList>
            <person name="Minardi D."/>
            <person name="Oidtmann B."/>
            <person name="Van Der Giezen M."/>
            <person name="Studholme D.J."/>
        </authorList>
    </citation>
    <scope>NUCLEOTIDE SEQUENCE [LARGE SCALE GENOMIC DNA]</scope>
    <source>
        <strain evidence="7 10">197901</strain>
        <strain evidence="5 12">D2</strain>
        <strain evidence="6 13">FDL457</strain>
        <strain evidence="2 8">Kv</strain>
        <strain evidence="4 9">SA</strain>
        <strain evidence="3 11">Yx</strain>
    </source>
</reference>
<evidence type="ECO:0000313" key="10">
    <source>
        <dbReference type="Proteomes" id="UP000266196"/>
    </source>
</evidence>
<proteinExistence type="predicted"/>
<dbReference type="Proteomes" id="UP000265716">
    <property type="component" value="Unassembled WGS sequence"/>
</dbReference>
<evidence type="ECO:0000313" key="6">
    <source>
        <dbReference type="EMBL" id="RHY82731.1"/>
    </source>
</evidence>
<dbReference type="Proteomes" id="UP000286510">
    <property type="component" value="Unassembled WGS sequence"/>
</dbReference>
<dbReference type="EMBL" id="QUTD01006039">
    <property type="protein sequence ID" value="RHY57916.1"/>
    <property type="molecule type" value="Genomic_DNA"/>
</dbReference>
<feature type="region of interest" description="Disordered" evidence="1">
    <location>
        <begin position="101"/>
        <end position="135"/>
    </location>
</feature>
<evidence type="ECO:0000313" key="9">
    <source>
        <dbReference type="Proteomes" id="UP000265716"/>
    </source>
</evidence>
<protein>
    <submittedName>
        <fullName evidence="5">Uncharacterized protein</fullName>
    </submittedName>
</protein>
<dbReference type="EMBL" id="QUTF01025994">
    <property type="protein sequence ID" value="RHY82731.1"/>
    <property type="molecule type" value="Genomic_DNA"/>
</dbReference>
<name>A0A397D9J6_APHAT</name>
<evidence type="ECO:0000313" key="7">
    <source>
        <dbReference type="EMBL" id="RHZ03023.1"/>
    </source>
</evidence>
<gene>
    <name evidence="3" type="ORF">DYB25_003967</name>
    <name evidence="6" type="ORF">DYB26_002993</name>
    <name evidence="5" type="ORF">DYB30_008681</name>
    <name evidence="7" type="ORF">DYB31_004655</name>
    <name evidence="2" type="ORF">DYB36_008596</name>
    <name evidence="4" type="ORF">DYB38_005476</name>
</gene>
<dbReference type="Proteomes" id="UP000266643">
    <property type="component" value="Unassembled WGS sequence"/>
</dbReference>
<dbReference type="EMBL" id="QUTA01004863">
    <property type="protein sequence ID" value="RHY18122.1"/>
    <property type="molecule type" value="Genomic_DNA"/>
</dbReference>
<comment type="caution">
    <text evidence="5">The sequence shown here is derived from an EMBL/GenBank/DDBJ whole genome shotgun (WGS) entry which is preliminary data.</text>
</comment>
<evidence type="ECO:0000313" key="4">
    <source>
        <dbReference type="EMBL" id="RHY37661.1"/>
    </source>
</evidence>
<dbReference type="Proteomes" id="UP000266196">
    <property type="component" value="Unassembled WGS sequence"/>
</dbReference>
<dbReference type="Proteomes" id="UP000265427">
    <property type="component" value="Unassembled WGS sequence"/>
</dbReference>
<evidence type="ECO:0000313" key="13">
    <source>
        <dbReference type="Proteomes" id="UP000286510"/>
    </source>
</evidence>
<dbReference type="EMBL" id="QUTE01014130">
    <property type="protein sequence ID" value="RHZ03023.1"/>
    <property type="molecule type" value="Genomic_DNA"/>
</dbReference>
<evidence type="ECO:0000313" key="5">
    <source>
        <dbReference type="EMBL" id="RHY57916.1"/>
    </source>
</evidence>
<evidence type="ECO:0000313" key="8">
    <source>
        <dbReference type="Proteomes" id="UP000265427"/>
    </source>
</evidence>
<evidence type="ECO:0000313" key="3">
    <source>
        <dbReference type="EMBL" id="RHY18122.1"/>
    </source>
</evidence>
<evidence type="ECO:0000313" key="12">
    <source>
        <dbReference type="Proteomes" id="UP000266643"/>
    </source>
</evidence>
<accession>A0A397D9J6</accession>
<evidence type="ECO:0000313" key="2">
    <source>
        <dbReference type="EMBL" id="RHY02210.1"/>
    </source>
</evidence>
<dbReference type="Proteomes" id="UP000266239">
    <property type="component" value="Unassembled WGS sequence"/>
</dbReference>
<sequence>MAEEAEFQVPPEPVAPWNWSNIPDYGPLKQYQHAAAFFIIGLTLTGVYEFTTYFDQIPRELAYPLIWVFIFLRMLGKLGPSEMSPEEELAHKEREDARQFKATLHRIATEKDDDDEDGGEGAASVDDDRQAKKTQ</sequence>
<evidence type="ECO:0000256" key="1">
    <source>
        <dbReference type="SAM" id="MobiDB-lite"/>
    </source>
</evidence>
<dbReference type="EMBL" id="QUSZ01007563">
    <property type="protein sequence ID" value="RHY02210.1"/>
    <property type="molecule type" value="Genomic_DNA"/>
</dbReference>
<evidence type="ECO:0000313" key="11">
    <source>
        <dbReference type="Proteomes" id="UP000266239"/>
    </source>
</evidence>
<dbReference type="VEuPathDB" id="FungiDB:H257_11622"/>
<dbReference type="AlphaFoldDB" id="A0A397D9J6"/>
<feature type="compositionally biased region" description="Basic and acidic residues" evidence="1">
    <location>
        <begin position="126"/>
        <end position="135"/>
    </location>
</feature>